<proteinExistence type="predicted"/>
<organism evidence="6">
    <name type="scientific">Fopius arisanus</name>
    <dbReference type="NCBI Taxonomy" id="64838"/>
    <lineage>
        <taxon>Eukaryota</taxon>
        <taxon>Metazoa</taxon>
        <taxon>Ecdysozoa</taxon>
        <taxon>Arthropoda</taxon>
        <taxon>Hexapoda</taxon>
        <taxon>Insecta</taxon>
        <taxon>Pterygota</taxon>
        <taxon>Neoptera</taxon>
        <taxon>Endopterygota</taxon>
        <taxon>Hymenoptera</taxon>
        <taxon>Apocrita</taxon>
        <taxon>Ichneumonoidea</taxon>
        <taxon>Braconidae</taxon>
        <taxon>Opiinae</taxon>
        <taxon>Fopius</taxon>
    </lineage>
</organism>
<evidence type="ECO:0000256" key="1">
    <source>
        <dbReference type="ARBA" id="ARBA00022574"/>
    </source>
</evidence>
<feature type="repeat" description="WD" evidence="3">
    <location>
        <begin position="558"/>
        <end position="599"/>
    </location>
</feature>
<dbReference type="SUPFAM" id="SSF50978">
    <property type="entry name" value="WD40 repeat-like"/>
    <property type="match status" value="2"/>
</dbReference>
<dbReference type="PROSITE" id="PS00678">
    <property type="entry name" value="WD_REPEATS_1"/>
    <property type="match status" value="1"/>
</dbReference>
<keyword evidence="2" id="KW-0677">Repeat</keyword>
<dbReference type="Gene3D" id="2.130.10.10">
    <property type="entry name" value="YVTN repeat-like/Quinoprotein amine dehydrogenase"/>
    <property type="match status" value="2"/>
</dbReference>
<dbReference type="InterPro" id="IPR019775">
    <property type="entry name" value="WD40_repeat_CS"/>
</dbReference>
<dbReference type="InterPro" id="IPR007319">
    <property type="entry name" value="WDR36/Utp21_C"/>
</dbReference>
<dbReference type="AlphaFoldDB" id="A0A0C9PWV5"/>
<accession>A0A0C9PWV5</accession>
<dbReference type="Pfam" id="PF25168">
    <property type="entry name" value="Beta-prop_WDR36-Utp21_2nd"/>
    <property type="match status" value="1"/>
</dbReference>
<feature type="domain" description="WDR36/Utp21 C-terminal" evidence="4">
    <location>
        <begin position="686"/>
        <end position="888"/>
    </location>
</feature>
<evidence type="ECO:0000313" key="6">
    <source>
        <dbReference type="EMBL" id="JAG75755.1"/>
    </source>
</evidence>
<gene>
    <name evidence="6" type="primary">WDR36</name>
    <name evidence="6" type="ORF">g.44064</name>
</gene>
<dbReference type="InterPro" id="IPR059157">
    <property type="entry name" value="WDR36-Utp21_N"/>
</dbReference>
<dbReference type="InterPro" id="IPR036322">
    <property type="entry name" value="WD40_repeat_dom_sf"/>
</dbReference>
<dbReference type="GO" id="GO:0032040">
    <property type="term" value="C:small-subunit processome"/>
    <property type="evidence" value="ECO:0007669"/>
    <property type="project" value="InterPro"/>
</dbReference>
<dbReference type="Pfam" id="PF25171">
    <property type="entry name" value="Beta-prop_WDR36-Utp21_1st"/>
    <property type="match status" value="1"/>
</dbReference>
<feature type="repeat" description="WD" evidence="3">
    <location>
        <begin position="474"/>
        <end position="505"/>
    </location>
</feature>
<reference evidence="6" key="1">
    <citation type="submission" date="2015-01" db="EMBL/GenBank/DDBJ databases">
        <title>Transcriptome Assembly of Fopius arisanus.</title>
        <authorList>
            <person name="Geib S."/>
        </authorList>
    </citation>
    <scope>NUCLEOTIDE SEQUENCE</scope>
</reference>
<dbReference type="GO" id="GO:0006364">
    <property type="term" value="P:rRNA processing"/>
    <property type="evidence" value="ECO:0007669"/>
    <property type="project" value="InterPro"/>
</dbReference>
<protein>
    <submittedName>
        <fullName evidence="6">WDR36 protein</fullName>
    </submittedName>
</protein>
<evidence type="ECO:0000259" key="4">
    <source>
        <dbReference type="Pfam" id="PF04192"/>
    </source>
</evidence>
<dbReference type="EMBL" id="GBYB01005988">
    <property type="protein sequence ID" value="JAG75755.1"/>
    <property type="molecule type" value="Transcribed_RNA"/>
</dbReference>
<evidence type="ECO:0000256" key="3">
    <source>
        <dbReference type="PROSITE-ProRule" id="PRU00221"/>
    </source>
</evidence>
<dbReference type="PANTHER" id="PTHR22840:SF12">
    <property type="entry name" value="WD REPEAT-CONTAINING PROTEIN 36"/>
    <property type="match status" value="1"/>
</dbReference>
<feature type="repeat" description="WD" evidence="3">
    <location>
        <begin position="266"/>
        <end position="297"/>
    </location>
</feature>
<dbReference type="InterPro" id="IPR015943">
    <property type="entry name" value="WD40/YVTN_repeat-like_dom_sf"/>
</dbReference>
<dbReference type="FunFam" id="2.130.10.10:FF:000109">
    <property type="entry name" value="WD repeat domain 36"/>
    <property type="match status" value="1"/>
</dbReference>
<dbReference type="PROSITE" id="PS50294">
    <property type="entry name" value="WD_REPEATS_REGION"/>
    <property type="match status" value="1"/>
</dbReference>
<dbReference type="PANTHER" id="PTHR22840">
    <property type="entry name" value="WD REPEAT-CONTAINING PROTEIN 36"/>
    <property type="match status" value="1"/>
</dbReference>
<keyword evidence="1 3" id="KW-0853">WD repeat</keyword>
<dbReference type="GO" id="GO:0034388">
    <property type="term" value="C:Pwp2p-containing subcomplex of 90S preribosome"/>
    <property type="evidence" value="ECO:0007669"/>
    <property type="project" value="TreeGrafter"/>
</dbReference>
<sequence>MSQSKIFSRNRALGYVSNHIPLITRYIHRRKENLIVTSVGKSFHTYGCGHFTLLSVSGPHPDEITCISGDSFHVYTSSETKIYAWRRGNELKHIYKGHNHPVHLILPFGPHLISIDDESTLKLFSIKTEEEVLSLNFSNNVFRITKIAHPSTYMNKILLGSDQGHLQLWNLKTIKMVYTFDGWNSPVTALEQAPAMDVMAIGLGNGTVKMHNIKQDVTIFEVIQDWGMVTSISFRSDGYPIMATGSPQGHVVLWNLEERKVESQLVNAHFGAVAGLQCLSNEPLMVTNSSDNSLKLWIFDQADGAARLLRVREGHSEPPTFVRFYGYDGHNILTAGGDSSLRIFSTITETFNKSLGRASFNRKASKKKGRLVDDNLVMPAITELALEKTREKDWDNIAAAHLGLGVVTTWSYDKLKMGEHKILPKRFKKNYKANATSLFLTHCGNFVVIGYNTGHVDRFNIQSGIHRGTYGGEDGAHDGPVKGVMVDSLNQEVITAGRDGRVKFWGFQGKGEPKSVVTLSESIKWIRNHRESSLIALALEDFSIILIDLDTRRVVRHFRGHTGHLTDATFSPDSRWLITASMDSTVRTWDIPSAKLIDIFQVPEACISLDFSATGDYLVTSHINNLGIYLWTNKTLFTHVSLRAINPNASIPVITLPGSSSQENDNIESVEVDSGEQEDDEYVSPEQLNAALITMSSLAGSKWQNLLNIDVVKKRNKPKEPPKAPEAAPFFLPTVPSLDIQFDLSETPKDDGNSKLLIPSDFSSLTAFGKLLRDTIESDDFSESITRLKKFGPSAIDFEIQSFSLDPSCSTSVMLQFMKMIRFMIESRRDFELSQAYLSLFLKIHGTKIQEEEELWRYLGELQEIQMRTWTTLREKLYYNLSVVQHLKKM</sequence>
<evidence type="ECO:0000256" key="2">
    <source>
        <dbReference type="ARBA" id="ARBA00022737"/>
    </source>
</evidence>
<dbReference type="SMART" id="SM00320">
    <property type="entry name" value="WD40"/>
    <property type="match status" value="10"/>
</dbReference>
<dbReference type="InterPro" id="IPR001680">
    <property type="entry name" value="WD40_rpt"/>
</dbReference>
<feature type="domain" description="WDR36/Utp21 N-terminal" evidence="5">
    <location>
        <begin position="35"/>
        <end position="300"/>
    </location>
</feature>
<evidence type="ECO:0000259" key="5">
    <source>
        <dbReference type="Pfam" id="PF25171"/>
    </source>
</evidence>
<dbReference type="Pfam" id="PF04192">
    <property type="entry name" value="Utp21"/>
    <property type="match status" value="1"/>
</dbReference>
<dbReference type="PROSITE" id="PS50082">
    <property type="entry name" value="WD_REPEATS_2"/>
    <property type="match status" value="3"/>
</dbReference>
<name>A0A0C9PWV5_9HYME</name>